<comment type="caution">
    <text evidence="10">The sequence shown here is derived from an EMBL/GenBank/DDBJ whole genome shotgun (WGS) entry which is preliminary data.</text>
</comment>
<dbReference type="InterPro" id="IPR027417">
    <property type="entry name" value="P-loop_NTPase"/>
</dbReference>
<dbReference type="Proteomes" id="UP000744769">
    <property type="component" value="Unassembled WGS sequence"/>
</dbReference>
<evidence type="ECO:0000256" key="1">
    <source>
        <dbReference type="ARBA" id="ARBA00022448"/>
    </source>
</evidence>
<dbReference type="AlphaFoldDB" id="A0A967E8I9"/>
<dbReference type="InterPro" id="IPR017871">
    <property type="entry name" value="ABC_transporter-like_CS"/>
</dbReference>
<dbReference type="CDD" id="cd03215">
    <property type="entry name" value="ABC_Carb_Monos_II"/>
    <property type="match status" value="1"/>
</dbReference>
<keyword evidence="2" id="KW-1003">Cell membrane</keyword>
<feature type="domain" description="ABC transporter" evidence="9">
    <location>
        <begin position="247"/>
        <end position="499"/>
    </location>
</feature>
<keyword evidence="7" id="KW-1278">Translocase</keyword>
<keyword evidence="5" id="KW-0547">Nucleotide-binding</keyword>
<protein>
    <submittedName>
        <fullName evidence="10">Sugar ABC transporter ATP-binding protein</fullName>
    </submittedName>
</protein>
<accession>A0A967E8I9</accession>
<reference evidence="10" key="1">
    <citation type="submission" date="2020-03" db="EMBL/GenBank/DDBJ databases">
        <title>Draft sequencing of Calidifontibacter sp. DB0510.</title>
        <authorList>
            <person name="Kim D.-U."/>
        </authorList>
    </citation>
    <scope>NUCLEOTIDE SEQUENCE</scope>
    <source>
        <strain evidence="10">DB0510</strain>
    </source>
</reference>
<evidence type="ECO:0000313" key="11">
    <source>
        <dbReference type="Proteomes" id="UP000744769"/>
    </source>
</evidence>
<dbReference type="GO" id="GO:0005524">
    <property type="term" value="F:ATP binding"/>
    <property type="evidence" value="ECO:0007669"/>
    <property type="project" value="UniProtKB-KW"/>
</dbReference>
<keyword evidence="1" id="KW-0813">Transport</keyword>
<organism evidence="10 11">
    <name type="scientific">Metallococcus carri</name>
    <dbReference type="NCBI Taxonomy" id="1656884"/>
    <lineage>
        <taxon>Bacteria</taxon>
        <taxon>Bacillati</taxon>
        <taxon>Actinomycetota</taxon>
        <taxon>Actinomycetes</taxon>
        <taxon>Micrococcales</taxon>
        <taxon>Dermacoccaceae</taxon>
        <taxon>Metallococcus</taxon>
    </lineage>
</organism>
<feature type="domain" description="ABC transporter" evidence="9">
    <location>
        <begin position="14"/>
        <end position="246"/>
    </location>
</feature>
<dbReference type="InterPro" id="IPR003593">
    <property type="entry name" value="AAA+_ATPase"/>
</dbReference>
<dbReference type="Gene3D" id="3.40.50.300">
    <property type="entry name" value="P-loop containing nucleotide triphosphate hydrolases"/>
    <property type="match status" value="2"/>
</dbReference>
<dbReference type="PROSITE" id="PS00211">
    <property type="entry name" value="ABC_TRANSPORTER_1"/>
    <property type="match status" value="1"/>
</dbReference>
<dbReference type="EMBL" id="JAAOIV010000001">
    <property type="protein sequence ID" value="NHN54240.1"/>
    <property type="molecule type" value="Genomic_DNA"/>
</dbReference>
<evidence type="ECO:0000256" key="5">
    <source>
        <dbReference type="ARBA" id="ARBA00022741"/>
    </source>
</evidence>
<dbReference type="RefSeq" id="WP_166191576.1">
    <property type="nucleotide sequence ID" value="NZ_JAAOIV010000001.1"/>
</dbReference>
<sequence>MAVPDPAPGRTPLIEITALRKVFGGTVALDDVDLRLEAGTIHALLGQNGAGKSTLIKILAGVYTATSGVVVVGGTEVAGPVEPGTMAFIHQDLGLVEWMSVAENIALGTGYARRAGLIDWSGVHDKGAAALQLCAAHLDPRTPISSLSRADRSLVAIARALAQDARIIVLDEPTASLPAHDSERLFAVLKKLRDSGHGILYISHRLDEVFRISDHVTVLRDGAVVADGALSDYTPDQLVEHIVGKKHATYSVVERGQGPLVLELSDVVVEGAGPVSLRLHAGEVLGMTGLTGAGHMQLGRALAGSSQILAGSVELNGKPYAPTSVTDAVARGTGFVTSNRVEEGCAPELTNRENLLVNPAVRKRAPLSWMSPRAERREAHHWMTRFGVRPLSTELPIATLSGGNQQKIMIGRWLSVPRTLLILEEPTAGVDVGAKADIYALLDQALADGLAVLLISTDFEEVVTACRTALVFVDGQVTTSLSGDELTIPRLTTAASSAATSSSVKEAV</sequence>
<evidence type="ECO:0000256" key="6">
    <source>
        <dbReference type="ARBA" id="ARBA00022840"/>
    </source>
</evidence>
<keyword evidence="4" id="KW-0677">Repeat</keyword>
<keyword evidence="11" id="KW-1185">Reference proteome</keyword>
<evidence type="ECO:0000256" key="3">
    <source>
        <dbReference type="ARBA" id="ARBA00022597"/>
    </source>
</evidence>
<dbReference type="InterPro" id="IPR003439">
    <property type="entry name" value="ABC_transporter-like_ATP-bd"/>
</dbReference>
<keyword evidence="6 10" id="KW-0067">ATP-binding</keyword>
<dbReference type="CDD" id="cd03216">
    <property type="entry name" value="ABC_Carb_Monos_I"/>
    <property type="match status" value="1"/>
</dbReference>
<name>A0A967E8I9_9MICO</name>
<dbReference type="GO" id="GO:0016887">
    <property type="term" value="F:ATP hydrolysis activity"/>
    <property type="evidence" value="ECO:0007669"/>
    <property type="project" value="InterPro"/>
</dbReference>
<evidence type="ECO:0000256" key="2">
    <source>
        <dbReference type="ARBA" id="ARBA00022475"/>
    </source>
</evidence>
<proteinExistence type="predicted"/>
<dbReference type="PROSITE" id="PS50893">
    <property type="entry name" value="ABC_TRANSPORTER_2"/>
    <property type="match status" value="2"/>
</dbReference>
<keyword evidence="3" id="KW-0762">Sugar transport</keyword>
<evidence type="ECO:0000313" key="10">
    <source>
        <dbReference type="EMBL" id="NHN54240.1"/>
    </source>
</evidence>
<gene>
    <name evidence="10" type="ORF">G9U51_00380</name>
</gene>
<dbReference type="SUPFAM" id="SSF52540">
    <property type="entry name" value="P-loop containing nucleoside triphosphate hydrolases"/>
    <property type="match status" value="2"/>
</dbReference>
<keyword evidence="8" id="KW-0472">Membrane</keyword>
<evidence type="ECO:0000256" key="8">
    <source>
        <dbReference type="ARBA" id="ARBA00023136"/>
    </source>
</evidence>
<evidence type="ECO:0000256" key="4">
    <source>
        <dbReference type="ARBA" id="ARBA00022737"/>
    </source>
</evidence>
<evidence type="ECO:0000256" key="7">
    <source>
        <dbReference type="ARBA" id="ARBA00022967"/>
    </source>
</evidence>
<evidence type="ECO:0000259" key="9">
    <source>
        <dbReference type="PROSITE" id="PS50893"/>
    </source>
</evidence>
<dbReference type="PANTHER" id="PTHR43790">
    <property type="entry name" value="CARBOHYDRATE TRANSPORT ATP-BINDING PROTEIN MG119-RELATED"/>
    <property type="match status" value="1"/>
</dbReference>
<dbReference type="SMART" id="SM00382">
    <property type="entry name" value="AAA"/>
    <property type="match status" value="2"/>
</dbReference>
<dbReference type="InterPro" id="IPR050107">
    <property type="entry name" value="ABC_carbohydrate_import_ATPase"/>
</dbReference>
<dbReference type="PANTHER" id="PTHR43790:SF3">
    <property type="entry name" value="D-ALLOSE IMPORT ATP-BINDING PROTEIN ALSA-RELATED"/>
    <property type="match status" value="1"/>
</dbReference>
<dbReference type="Pfam" id="PF00005">
    <property type="entry name" value="ABC_tran"/>
    <property type="match status" value="2"/>
</dbReference>